<dbReference type="Proteomes" id="UP000317881">
    <property type="component" value="Unassembled WGS sequence"/>
</dbReference>
<evidence type="ECO:0000256" key="3">
    <source>
        <dbReference type="ARBA" id="ARBA00030771"/>
    </source>
</evidence>
<organism evidence="4 5">
    <name type="scientific">Streptomyces spinoverrucosus</name>
    <dbReference type="NCBI Taxonomy" id="284043"/>
    <lineage>
        <taxon>Bacteria</taxon>
        <taxon>Bacillati</taxon>
        <taxon>Actinomycetota</taxon>
        <taxon>Actinomycetes</taxon>
        <taxon>Kitasatosporales</taxon>
        <taxon>Streptomycetaceae</taxon>
        <taxon>Streptomyces</taxon>
    </lineage>
</organism>
<evidence type="ECO:0000313" key="4">
    <source>
        <dbReference type="EMBL" id="GEC06513.1"/>
    </source>
</evidence>
<accession>A0A4Y3VIZ4</accession>
<comment type="caution">
    <text evidence="4">The sequence shown here is derived from an EMBL/GenBank/DDBJ whole genome shotgun (WGS) entry which is preliminary data.</text>
</comment>
<proteinExistence type="inferred from homology"/>
<comment type="similarity">
    <text evidence="1">Belongs to the CDPS family.</text>
</comment>
<evidence type="ECO:0000313" key="5">
    <source>
        <dbReference type="Proteomes" id="UP000317881"/>
    </source>
</evidence>
<dbReference type="Pfam" id="PF16715">
    <property type="entry name" value="CDPS"/>
    <property type="match status" value="1"/>
</dbReference>
<protein>
    <recommendedName>
        <fullName evidence="3">Cyclodipeptide synthase</fullName>
    </recommendedName>
</protein>
<sequence length="58" mass="5917">MTTDQGDDCPPMAVEPLSDVCAAVVEQGEHACFGISPFNSYRSAAGQGFAVVTPAGRG</sequence>
<gene>
    <name evidence="4" type="ORF">SSP24_41680</name>
</gene>
<dbReference type="AlphaFoldDB" id="A0A4Y3VIZ4"/>
<reference evidence="4 5" key="1">
    <citation type="submission" date="2019-06" db="EMBL/GenBank/DDBJ databases">
        <title>Whole genome shotgun sequence of Streptomyces spinoverrucosus NBRC 14228.</title>
        <authorList>
            <person name="Hosoyama A."/>
            <person name="Uohara A."/>
            <person name="Ohji S."/>
            <person name="Ichikawa N."/>
        </authorList>
    </citation>
    <scope>NUCLEOTIDE SEQUENCE [LARGE SCALE GENOMIC DNA]</scope>
    <source>
        <strain evidence="4 5">NBRC 14228</strain>
    </source>
</reference>
<dbReference type="InterPro" id="IPR030903">
    <property type="entry name" value="CDPS"/>
</dbReference>
<dbReference type="OrthoDB" id="2895472at2"/>
<dbReference type="RefSeq" id="WP_141311152.1">
    <property type="nucleotide sequence ID" value="NZ_BJND01000028.1"/>
</dbReference>
<evidence type="ECO:0000256" key="1">
    <source>
        <dbReference type="ARBA" id="ARBA00006034"/>
    </source>
</evidence>
<dbReference type="EMBL" id="BJND01000028">
    <property type="protein sequence ID" value="GEC06513.1"/>
    <property type="molecule type" value="Genomic_DNA"/>
</dbReference>
<name>A0A4Y3VIZ4_9ACTN</name>
<evidence type="ECO:0000256" key="2">
    <source>
        <dbReference type="ARBA" id="ARBA00022679"/>
    </source>
</evidence>
<dbReference type="InterPro" id="IPR038622">
    <property type="entry name" value="CDPS_sf"/>
</dbReference>
<dbReference type="Gene3D" id="3.40.50.11710">
    <property type="entry name" value="Cyclodipeptide synthase"/>
    <property type="match status" value="1"/>
</dbReference>
<dbReference type="GO" id="GO:0016755">
    <property type="term" value="F:aminoacyltransferase activity"/>
    <property type="evidence" value="ECO:0007669"/>
    <property type="project" value="InterPro"/>
</dbReference>
<keyword evidence="2" id="KW-0808">Transferase</keyword>
<keyword evidence="5" id="KW-1185">Reference proteome</keyword>